<reference evidence="7 8" key="1">
    <citation type="submission" date="2018-06" db="EMBL/GenBank/DDBJ databases">
        <title>Genomic Encyclopedia of Type Strains, Phase IV (KMG-IV): sequencing the most valuable type-strain genomes for metagenomic binning, comparative biology and taxonomic classification.</title>
        <authorList>
            <person name="Goeker M."/>
        </authorList>
    </citation>
    <scope>NUCLEOTIDE SEQUENCE [LARGE SCALE GENOMIC DNA]</scope>
    <source>
        <strain evidence="7 8">DSM 22112</strain>
    </source>
</reference>
<sequence length="122" mass="12915">MNIKNINTNLLLAILGLSIGLLNGIFGSGGGIIAVLLMTHVLSFENKMAHATSISIILPLCIISSFVFIKNGFYDTGLIIRVALGSVIGGMVGAKLLCNISNTLIRKIFGIVMIISAVRMLL</sequence>
<keyword evidence="3 6" id="KW-0812">Transmembrane</keyword>
<dbReference type="Pfam" id="PF01925">
    <property type="entry name" value="TauE"/>
    <property type="match status" value="1"/>
</dbReference>
<dbReference type="InterPro" id="IPR002781">
    <property type="entry name" value="TM_pro_TauE-like"/>
</dbReference>
<keyword evidence="8" id="KW-1185">Reference proteome</keyword>
<evidence type="ECO:0000313" key="7">
    <source>
        <dbReference type="EMBL" id="RBP68357.1"/>
    </source>
</evidence>
<feature type="transmembrane region" description="Helical" evidence="6">
    <location>
        <begin position="12"/>
        <end position="37"/>
    </location>
</feature>
<evidence type="ECO:0000256" key="6">
    <source>
        <dbReference type="RuleBase" id="RU363041"/>
    </source>
</evidence>
<dbReference type="AlphaFoldDB" id="A0A366IC60"/>
<feature type="transmembrane region" description="Helical" evidence="6">
    <location>
        <begin position="49"/>
        <end position="69"/>
    </location>
</feature>
<gene>
    <name evidence="7" type="ORF">DES36_103119</name>
</gene>
<evidence type="ECO:0000256" key="4">
    <source>
        <dbReference type="ARBA" id="ARBA00022989"/>
    </source>
</evidence>
<keyword evidence="4 6" id="KW-1133">Transmembrane helix</keyword>
<evidence type="ECO:0000256" key="1">
    <source>
        <dbReference type="ARBA" id="ARBA00004141"/>
    </source>
</evidence>
<comment type="caution">
    <text evidence="7">The sequence shown here is derived from an EMBL/GenBank/DDBJ whole genome shotgun (WGS) entry which is preliminary data.</text>
</comment>
<dbReference type="RefSeq" id="WP_113919786.1">
    <property type="nucleotide sequence ID" value="NZ_QNRX01000003.1"/>
</dbReference>
<dbReference type="InterPro" id="IPR051598">
    <property type="entry name" value="TSUP/Inactive_protease-like"/>
</dbReference>
<dbReference type="PANTHER" id="PTHR43701">
    <property type="entry name" value="MEMBRANE TRANSPORTER PROTEIN MJ0441-RELATED"/>
    <property type="match status" value="1"/>
</dbReference>
<evidence type="ECO:0000256" key="2">
    <source>
        <dbReference type="ARBA" id="ARBA00009142"/>
    </source>
</evidence>
<keyword evidence="6" id="KW-1003">Cell membrane</keyword>
<dbReference type="OrthoDB" id="9791444at2"/>
<dbReference type="Proteomes" id="UP000253490">
    <property type="component" value="Unassembled WGS sequence"/>
</dbReference>
<organism evidence="7 8">
    <name type="scientific">Alkalibaculum bacchi</name>
    <dbReference type="NCBI Taxonomy" id="645887"/>
    <lineage>
        <taxon>Bacteria</taxon>
        <taxon>Bacillati</taxon>
        <taxon>Bacillota</taxon>
        <taxon>Clostridia</taxon>
        <taxon>Eubacteriales</taxon>
        <taxon>Eubacteriaceae</taxon>
        <taxon>Alkalibaculum</taxon>
    </lineage>
</organism>
<dbReference type="PANTHER" id="PTHR43701:SF2">
    <property type="entry name" value="MEMBRANE TRANSPORTER PROTEIN YJNA-RELATED"/>
    <property type="match status" value="1"/>
</dbReference>
<dbReference type="GO" id="GO:0005886">
    <property type="term" value="C:plasma membrane"/>
    <property type="evidence" value="ECO:0007669"/>
    <property type="project" value="UniProtKB-SubCell"/>
</dbReference>
<feature type="transmembrane region" description="Helical" evidence="6">
    <location>
        <begin position="78"/>
        <end position="97"/>
    </location>
</feature>
<evidence type="ECO:0000256" key="3">
    <source>
        <dbReference type="ARBA" id="ARBA00022692"/>
    </source>
</evidence>
<proteinExistence type="inferred from homology"/>
<comment type="subcellular location">
    <subcellularLocation>
        <location evidence="6">Cell membrane</location>
        <topology evidence="6">Multi-pass membrane protein</topology>
    </subcellularLocation>
    <subcellularLocation>
        <location evidence="1">Membrane</location>
        <topology evidence="1">Multi-pass membrane protein</topology>
    </subcellularLocation>
</comment>
<protein>
    <recommendedName>
        <fullName evidence="6">Probable membrane transporter protein</fullName>
    </recommendedName>
</protein>
<comment type="similarity">
    <text evidence="2 6">Belongs to the 4-toluene sulfonate uptake permease (TSUP) (TC 2.A.102) family.</text>
</comment>
<keyword evidence="5 6" id="KW-0472">Membrane</keyword>
<evidence type="ECO:0000256" key="5">
    <source>
        <dbReference type="ARBA" id="ARBA00023136"/>
    </source>
</evidence>
<accession>A0A366IC60</accession>
<dbReference type="EMBL" id="QNRX01000003">
    <property type="protein sequence ID" value="RBP68357.1"/>
    <property type="molecule type" value="Genomic_DNA"/>
</dbReference>
<name>A0A366IC60_9FIRM</name>
<evidence type="ECO:0000313" key="8">
    <source>
        <dbReference type="Proteomes" id="UP000253490"/>
    </source>
</evidence>